<evidence type="ECO:0000313" key="3">
    <source>
        <dbReference type="EMBL" id="CAF3918146.1"/>
    </source>
</evidence>
<dbReference type="AlphaFoldDB" id="A0A814T801"/>
<keyword evidence="1" id="KW-0812">Transmembrane</keyword>
<organism evidence="2 4">
    <name type="scientific">Didymodactylos carnosus</name>
    <dbReference type="NCBI Taxonomy" id="1234261"/>
    <lineage>
        <taxon>Eukaryota</taxon>
        <taxon>Metazoa</taxon>
        <taxon>Spiralia</taxon>
        <taxon>Gnathifera</taxon>
        <taxon>Rotifera</taxon>
        <taxon>Eurotatoria</taxon>
        <taxon>Bdelloidea</taxon>
        <taxon>Philodinida</taxon>
        <taxon>Philodinidae</taxon>
        <taxon>Didymodactylos</taxon>
    </lineage>
</organism>
<name>A0A814T801_9BILA</name>
<keyword evidence="1" id="KW-0472">Membrane</keyword>
<evidence type="ECO:0000256" key="1">
    <source>
        <dbReference type="SAM" id="Phobius"/>
    </source>
</evidence>
<keyword evidence="4" id="KW-1185">Reference proteome</keyword>
<feature type="non-terminal residue" evidence="2">
    <location>
        <position position="194"/>
    </location>
</feature>
<proteinExistence type="predicted"/>
<reference evidence="2" key="1">
    <citation type="submission" date="2021-02" db="EMBL/GenBank/DDBJ databases">
        <authorList>
            <person name="Nowell W R."/>
        </authorList>
    </citation>
    <scope>NUCLEOTIDE SEQUENCE</scope>
</reference>
<dbReference type="EMBL" id="CAJNOQ010007002">
    <property type="protein sequence ID" value="CAF1154717.1"/>
    <property type="molecule type" value="Genomic_DNA"/>
</dbReference>
<accession>A0A814T801</accession>
<evidence type="ECO:0000313" key="2">
    <source>
        <dbReference type="EMBL" id="CAF1154717.1"/>
    </source>
</evidence>
<protein>
    <submittedName>
        <fullName evidence="2">Uncharacterized protein</fullName>
    </submittedName>
</protein>
<evidence type="ECO:0000313" key="4">
    <source>
        <dbReference type="Proteomes" id="UP000663829"/>
    </source>
</evidence>
<feature type="transmembrane region" description="Helical" evidence="1">
    <location>
        <begin position="107"/>
        <end position="127"/>
    </location>
</feature>
<comment type="caution">
    <text evidence="2">The sequence shown here is derived from an EMBL/GenBank/DDBJ whole genome shotgun (WGS) entry which is preliminary data.</text>
</comment>
<gene>
    <name evidence="2" type="ORF">GPM918_LOCUS21368</name>
    <name evidence="3" type="ORF">SRO942_LOCUS21365</name>
</gene>
<sequence length="194" mass="22411">MDIIHQKTSLSQNGNINNAYSITSYDNDRQLRDKENANPPEVVVMNRSLWRRFRDLFKSGMIIYFVELNNELMVVRYVDAWFVCCTCVYNCGLTTIDFARLSRASQIFRMFVTLCSGITITTLPALIIKTRTHKSTVGIKVDDDYEDDDDNGLPTTNLNRDTATKRKLKSLLTADQLRYRAYMTTIFLILTTCF</sequence>
<dbReference type="EMBL" id="CAJOBC010007001">
    <property type="protein sequence ID" value="CAF3918146.1"/>
    <property type="molecule type" value="Genomic_DNA"/>
</dbReference>
<dbReference type="Proteomes" id="UP000663829">
    <property type="component" value="Unassembled WGS sequence"/>
</dbReference>
<dbReference type="Proteomes" id="UP000681722">
    <property type="component" value="Unassembled WGS sequence"/>
</dbReference>
<keyword evidence="1" id="KW-1133">Transmembrane helix</keyword>